<reference evidence="2 3" key="1">
    <citation type="submission" date="2015-09" db="EMBL/GenBank/DDBJ databases">
        <authorList>
            <consortium name="Swine Surveillance"/>
        </authorList>
    </citation>
    <scope>NUCLEOTIDE SEQUENCE [LARGE SCALE GENOMIC DNA]</scope>
    <source>
        <strain evidence="2 3">CECT 7648</strain>
    </source>
</reference>
<protein>
    <submittedName>
        <fullName evidence="2">Succinyl-CoA:(R)-benzylsuccinate CoA-transferase subunit BbsF</fullName>
        <ecNumber evidence="2">2.8.3.15</ecNumber>
    </submittedName>
</protein>
<keyword evidence="3" id="KW-1185">Reference proteome</keyword>
<organism evidence="2 3">
    <name type="scientific">Tropicibacter naphthalenivorans</name>
    <dbReference type="NCBI Taxonomy" id="441103"/>
    <lineage>
        <taxon>Bacteria</taxon>
        <taxon>Pseudomonadati</taxon>
        <taxon>Pseudomonadota</taxon>
        <taxon>Alphaproteobacteria</taxon>
        <taxon>Rhodobacterales</taxon>
        <taxon>Roseobacteraceae</taxon>
        <taxon>Tropicibacter</taxon>
    </lineage>
</organism>
<proteinExistence type="predicted"/>
<gene>
    <name evidence="2" type="primary">bbsF_4</name>
    <name evidence="2" type="ORF">TRN7648_03275</name>
</gene>
<evidence type="ECO:0000313" key="2">
    <source>
        <dbReference type="EMBL" id="CUH80988.1"/>
    </source>
</evidence>
<keyword evidence="1 2" id="KW-0808">Transferase</keyword>
<dbReference type="PANTHER" id="PTHR48207:SF3">
    <property type="entry name" value="SUCCINATE--HYDROXYMETHYLGLUTARATE COA-TRANSFERASE"/>
    <property type="match status" value="1"/>
</dbReference>
<dbReference type="Gene3D" id="3.40.50.10540">
    <property type="entry name" value="Crotonobetainyl-coa:carnitine coa-transferase, domain 1"/>
    <property type="match status" value="1"/>
</dbReference>
<dbReference type="InterPro" id="IPR003673">
    <property type="entry name" value="CoA-Trfase_fam_III"/>
</dbReference>
<dbReference type="InterPro" id="IPR050483">
    <property type="entry name" value="CoA-transferase_III_domain"/>
</dbReference>
<dbReference type="PANTHER" id="PTHR48207">
    <property type="entry name" value="SUCCINATE--HYDROXYMETHYLGLUTARATE COA-TRANSFERASE"/>
    <property type="match status" value="1"/>
</dbReference>
<dbReference type="GO" id="GO:0033877">
    <property type="term" value="F:succinyl-CoA:(R)-benzylsuccinate CoA-transferase activity"/>
    <property type="evidence" value="ECO:0007669"/>
    <property type="project" value="UniProtKB-EC"/>
</dbReference>
<evidence type="ECO:0000256" key="1">
    <source>
        <dbReference type="ARBA" id="ARBA00022679"/>
    </source>
</evidence>
<dbReference type="Pfam" id="PF02515">
    <property type="entry name" value="CoA_transf_3"/>
    <property type="match status" value="1"/>
</dbReference>
<dbReference type="EC" id="2.8.3.15" evidence="2"/>
<name>A0A0P1GHD2_9RHOB</name>
<accession>A0A0P1GHD2</accession>
<dbReference type="EMBL" id="CYSE01000006">
    <property type="protein sequence ID" value="CUH80988.1"/>
    <property type="molecule type" value="Genomic_DNA"/>
</dbReference>
<sequence>MRHIYNSCIALELQFPDAAAQEKEEVCALAGCLEHVKVLDFSRVFAGPWAAQMLADFGAEVTKVEHVRGGDDVRRMGVSHLDAQGQPTGETCSFLAMNRGKKSVAIDLGKPEGQEIARGLIAQADVLIENFKTGTLAKFGLDFEQAKQINP</sequence>
<evidence type="ECO:0000313" key="3">
    <source>
        <dbReference type="Proteomes" id="UP000054935"/>
    </source>
</evidence>
<dbReference type="Proteomes" id="UP000054935">
    <property type="component" value="Unassembled WGS sequence"/>
</dbReference>
<dbReference type="SUPFAM" id="SSF89796">
    <property type="entry name" value="CoA-transferase family III (CaiB/BaiF)"/>
    <property type="match status" value="1"/>
</dbReference>
<dbReference type="InterPro" id="IPR023606">
    <property type="entry name" value="CoA-Trfase_III_dom_1_sf"/>
</dbReference>
<dbReference type="STRING" id="441103.TRN7648_03275"/>
<dbReference type="AlphaFoldDB" id="A0A0P1GHD2"/>